<feature type="binding site" evidence="10">
    <location>
        <position position="272"/>
    </location>
    <ligand>
        <name>K(+)</name>
        <dbReference type="ChEBI" id="CHEBI:29103"/>
    </ligand>
</feature>
<evidence type="ECO:0000256" key="2">
    <source>
        <dbReference type="ARBA" id="ARBA00022679"/>
    </source>
</evidence>
<feature type="binding site" evidence="10">
    <location>
        <position position="236"/>
    </location>
    <ligand>
        <name>K(+)</name>
        <dbReference type="ChEBI" id="CHEBI:29103"/>
    </ligand>
</feature>
<sequence length="291" mass="30430">MDLVVGVTDLPQEGETLFGHELSEVPGGKGANQAAAIGKLGIPVSMVGKVGQDTNGSCLIKSLRSAGVDTASVMHSLRPTGTALITVDQAGRNHIVVIAGANANLTPDDIERQLNVIELADVVVLQLEVPLETVAHTLELAKSMGKTTILNPAPARKLNAEILRHVDFLIPNEHELQAITGIQQLDETGIREAAKSFAEQGVGNLIVTLGDKGCVHSDGNAVTFYEAYRVKAADTTAAGDSFIGGFVAGYSEGDVGEAIRFAMKTAAITVTRHGAQSSLPTRDEVLSFANS</sequence>
<dbReference type="GO" id="GO:0019303">
    <property type="term" value="P:D-ribose catabolic process"/>
    <property type="evidence" value="ECO:0007669"/>
    <property type="project" value="UniProtKB-UniPathway"/>
</dbReference>
<comment type="similarity">
    <text evidence="10">Belongs to the carbohydrate kinase PfkB family. Deoxyribokinase subfamily.</text>
</comment>
<dbReference type="InterPro" id="IPR029056">
    <property type="entry name" value="Ribokinase-like"/>
</dbReference>
<evidence type="ECO:0000256" key="5">
    <source>
        <dbReference type="ARBA" id="ARBA00022777"/>
    </source>
</evidence>
<feature type="domain" description="Carbohydrate kinase PfkB" evidence="11">
    <location>
        <begin position="9"/>
        <end position="282"/>
    </location>
</feature>
<keyword evidence="13" id="KW-1185">Reference proteome</keyword>
<dbReference type="GO" id="GO:0046872">
    <property type="term" value="F:metal ion binding"/>
    <property type="evidence" value="ECO:0007669"/>
    <property type="project" value="UniProtKB-KW"/>
</dbReference>
<evidence type="ECO:0000256" key="3">
    <source>
        <dbReference type="ARBA" id="ARBA00022723"/>
    </source>
</evidence>
<dbReference type="GO" id="GO:0004747">
    <property type="term" value="F:ribokinase activity"/>
    <property type="evidence" value="ECO:0007669"/>
    <property type="project" value="UniProtKB-UniRule"/>
</dbReference>
<comment type="function">
    <text evidence="10">Catalyzes the ATP-dependent phosphorylation of 2-deoxy-D-ribose to 2-deoxy-D-ribose 5-phosphate (dRib-5P), allowing the use of deoxyribose as the sole carbon source.</text>
</comment>
<feature type="binding site" evidence="10">
    <location>
        <position position="274"/>
    </location>
    <ligand>
        <name>K(+)</name>
        <dbReference type="ChEBI" id="CHEBI:29103"/>
    </ligand>
</feature>
<dbReference type="InterPro" id="IPR011611">
    <property type="entry name" value="PfkB_dom"/>
</dbReference>
<keyword evidence="10" id="KW-0963">Cytoplasm</keyword>
<feature type="active site" description="Proton acceptor" evidence="10">
    <location>
        <position position="240"/>
    </location>
</feature>
<evidence type="ECO:0000256" key="6">
    <source>
        <dbReference type="ARBA" id="ARBA00022840"/>
    </source>
</evidence>
<dbReference type="PANTHER" id="PTHR10584">
    <property type="entry name" value="SUGAR KINASE"/>
    <property type="match status" value="1"/>
</dbReference>
<evidence type="ECO:0000256" key="1">
    <source>
        <dbReference type="ARBA" id="ARBA00005380"/>
    </source>
</evidence>
<reference evidence="12 13" key="1">
    <citation type="submission" date="2018-10" db="EMBL/GenBank/DDBJ databases">
        <title>Genome Sequence of Cohnella sp.</title>
        <authorList>
            <person name="Srinivasan S."/>
            <person name="Kim M.K."/>
        </authorList>
    </citation>
    <scope>NUCLEOTIDE SEQUENCE [LARGE SCALE GENOMIC DNA]</scope>
    <source>
        <strain evidence="12 13">18JY8-7</strain>
    </source>
</reference>
<dbReference type="AlphaFoldDB" id="A0A3G3K5I1"/>
<dbReference type="Gene3D" id="3.40.1190.20">
    <property type="match status" value="1"/>
</dbReference>
<keyword evidence="3 10" id="KW-0479">Metal-binding</keyword>
<feature type="binding site" evidence="10">
    <location>
        <begin position="208"/>
        <end position="213"/>
    </location>
    <ligand>
        <name>ATP</name>
        <dbReference type="ChEBI" id="CHEBI:30616"/>
    </ligand>
</feature>
<accession>A0A3G3K5I1</accession>
<keyword evidence="2 10" id="KW-0808">Transferase</keyword>
<feature type="site" description="Important for substrate specificity" evidence="10">
    <location>
        <position position="1"/>
    </location>
</feature>
<keyword evidence="6 10" id="KW-0067">ATP-binding</keyword>
<dbReference type="Proteomes" id="UP000269097">
    <property type="component" value="Chromosome"/>
</dbReference>
<feature type="binding site" evidence="10">
    <location>
        <begin position="28"/>
        <end position="32"/>
    </location>
    <ligand>
        <name>substrate</name>
    </ligand>
</feature>
<dbReference type="PRINTS" id="PR00990">
    <property type="entry name" value="RIBOKINASE"/>
</dbReference>
<dbReference type="InterPro" id="IPR011877">
    <property type="entry name" value="Ribokinase"/>
</dbReference>
<feature type="binding site" evidence="10">
    <location>
        <position position="278"/>
    </location>
    <ligand>
        <name>K(+)</name>
        <dbReference type="ChEBI" id="CHEBI:29103"/>
    </ligand>
</feature>
<feature type="binding site" evidence="10">
    <location>
        <begin position="239"/>
        <end position="240"/>
    </location>
    <ligand>
        <name>ATP</name>
        <dbReference type="ChEBI" id="CHEBI:30616"/>
    </ligand>
</feature>
<dbReference type="CDD" id="cd01174">
    <property type="entry name" value="ribokinase"/>
    <property type="match status" value="1"/>
</dbReference>
<feature type="binding site" evidence="10">
    <location>
        <position position="240"/>
    </location>
    <ligand>
        <name>substrate</name>
    </ligand>
</feature>
<keyword evidence="5 10" id="KW-0418">Kinase</keyword>
<evidence type="ECO:0000256" key="7">
    <source>
        <dbReference type="ARBA" id="ARBA00022842"/>
    </source>
</evidence>
<dbReference type="EMBL" id="CP033433">
    <property type="protein sequence ID" value="AYQ75690.1"/>
    <property type="molecule type" value="Genomic_DNA"/>
</dbReference>
<dbReference type="KEGG" id="coh:EAV92_16160"/>
<comment type="catalytic activity">
    <reaction evidence="10">
        <text>2-deoxy-D-ribose + ATP = 2-deoxy-D-ribose 5-phosphate + ADP + H(+)</text>
        <dbReference type="Rhea" id="RHEA:30871"/>
        <dbReference type="ChEBI" id="CHEBI:15378"/>
        <dbReference type="ChEBI" id="CHEBI:30616"/>
        <dbReference type="ChEBI" id="CHEBI:62877"/>
        <dbReference type="ChEBI" id="CHEBI:90761"/>
        <dbReference type="ChEBI" id="CHEBI:456216"/>
        <dbReference type="EC" id="2.7.1.229"/>
    </reaction>
</comment>
<dbReference type="PANTHER" id="PTHR10584:SF166">
    <property type="entry name" value="RIBOKINASE"/>
    <property type="match status" value="1"/>
</dbReference>
<evidence type="ECO:0000259" key="11">
    <source>
        <dbReference type="Pfam" id="PF00294"/>
    </source>
</evidence>
<dbReference type="EC" id="2.7.1.229" evidence="10"/>
<dbReference type="GO" id="GO:0005829">
    <property type="term" value="C:cytosol"/>
    <property type="evidence" value="ECO:0007669"/>
    <property type="project" value="TreeGrafter"/>
</dbReference>
<dbReference type="Pfam" id="PF00294">
    <property type="entry name" value="PfkB"/>
    <property type="match status" value="1"/>
</dbReference>
<feature type="binding site" evidence="10">
    <location>
        <position position="269"/>
    </location>
    <ligand>
        <name>K(+)</name>
        <dbReference type="ChEBI" id="CHEBI:29103"/>
    </ligand>
</feature>
<name>A0A3G3K5I1_9BACL</name>
<feature type="binding site" evidence="10">
    <location>
        <position position="234"/>
    </location>
    <ligand>
        <name>K(+)</name>
        <dbReference type="ChEBI" id="CHEBI:29103"/>
    </ligand>
</feature>
<keyword evidence="9 10" id="KW-0119">Carbohydrate metabolism</keyword>
<comment type="cofactor">
    <cofactor evidence="10">
        <name>Mg(2+)</name>
        <dbReference type="ChEBI" id="CHEBI:18420"/>
    </cofactor>
</comment>
<protein>
    <recommendedName>
        <fullName evidence="10">Deoxyribokinase</fullName>
        <shortName evidence="10">dRK</shortName>
        <ecNumber evidence="10">2.7.1.229</ecNumber>
    </recommendedName>
    <alternativeName>
        <fullName evidence="10">ATP:2-deoxy-D-ribose 5-phosphotransferase</fullName>
    </alternativeName>
</protein>
<evidence type="ECO:0000256" key="8">
    <source>
        <dbReference type="ARBA" id="ARBA00022958"/>
    </source>
</evidence>
<evidence type="ECO:0000313" key="13">
    <source>
        <dbReference type="Proteomes" id="UP000269097"/>
    </source>
</evidence>
<feature type="binding site" evidence="10">
    <location>
        <position position="172"/>
    </location>
    <ligand>
        <name>ATP</name>
        <dbReference type="ChEBI" id="CHEBI:30616"/>
    </ligand>
</feature>
<organism evidence="12 13">
    <name type="scientific">Cohnella candidum</name>
    <dbReference type="NCBI Taxonomy" id="2674991"/>
    <lineage>
        <taxon>Bacteria</taxon>
        <taxon>Bacillati</taxon>
        <taxon>Bacillota</taxon>
        <taxon>Bacilli</taxon>
        <taxon>Bacillales</taxon>
        <taxon>Paenibacillaceae</taxon>
        <taxon>Cohnella</taxon>
    </lineage>
</organism>
<dbReference type="InterPro" id="IPR002139">
    <property type="entry name" value="Ribo/fructo_kinase"/>
</dbReference>
<dbReference type="GO" id="GO:0005524">
    <property type="term" value="F:ATP binding"/>
    <property type="evidence" value="ECO:0007669"/>
    <property type="project" value="UniProtKB-UniRule"/>
</dbReference>
<gene>
    <name evidence="12" type="primary">rbsK</name>
    <name evidence="10" type="synonym">deoK</name>
    <name evidence="12" type="ORF">EAV92_16160</name>
</gene>
<feature type="binding site" evidence="10">
    <location>
        <position position="128"/>
    </location>
    <ligand>
        <name>substrate</name>
    </ligand>
</feature>
<evidence type="ECO:0000256" key="4">
    <source>
        <dbReference type="ARBA" id="ARBA00022741"/>
    </source>
</evidence>
<keyword evidence="7 10" id="KW-0460">Magnesium</keyword>
<dbReference type="PROSITE" id="PS00583">
    <property type="entry name" value="PFKB_KINASES_1"/>
    <property type="match status" value="1"/>
</dbReference>
<proteinExistence type="inferred from homology"/>
<dbReference type="UniPathway" id="UPA00916">
    <property type="reaction ID" value="UER00889"/>
</dbReference>
<dbReference type="HAMAP" id="MF_01987">
    <property type="entry name" value="Ribokinase"/>
    <property type="match status" value="1"/>
</dbReference>
<comment type="subunit">
    <text evidence="10">Homodimer.</text>
</comment>
<comment type="similarity">
    <text evidence="1">Belongs to the carbohydrate kinase pfkB family.</text>
</comment>
<dbReference type="NCBIfam" id="TIGR02152">
    <property type="entry name" value="D_ribokin_bact"/>
    <property type="match status" value="1"/>
</dbReference>
<keyword evidence="8 10" id="KW-0630">Potassium</keyword>
<dbReference type="SUPFAM" id="SSF53613">
    <property type="entry name" value="Ribokinase-like"/>
    <property type="match status" value="1"/>
</dbReference>
<keyword evidence="4 10" id="KW-0547">Nucleotide-binding</keyword>
<dbReference type="InterPro" id="IPR002173">
    <property type="entry name" value="Carboh/pur_kinase_PfkB_CS"/>
</dbReference>
<comment type="subcellular location">
    <subcellularLocation>
        <location evidence="10">Cytoplasm</location>
    </subcellularLocation>
</comment>
<evidence type="ECO:0000256" key="10">
    <source>
        <dbReference type="HAMAP-Rule" id="MF_01987"/>
    </source>
</evidence>
<evidence type="ECO:0000256" key="9">
    <source>
        <dbReference type="ARBA" id="ARBA00023277"/>
    </source>
</evidence>
<dbReference type="PROSITE" id="PS00584">
    <property type="entry name" value="PFKB_KINASES_2"/>
    <property type="match status" value="1"/>
</dbReference>
<comment type="caution">
    <text evidence="10">Lacks conserved residue(s) required for the propagation of feature annotation.</text>
</comment>
<evidence type="ECO:0000313" key="12">
    <source>
        <dbReference type="EMBL" id="AYQ75690.1"/>
    </source>
</evidence>